<name>A0A2P2ILU5_RHIMU</name>
<evidence type="ECO:0000313" key="1">
    <source>
        <dbReference type="EMBL" id="MBW82199.1"/>
    </source>
</evidence>
<proteinExistence type="predicted"/>
<protein>
    <submittedName>
        <fullName evidence="1">Uncharacterized protein MANES_08G092200</fullName>
    </submittedName>
</protein>
<dbReference type="AlphaFoldDB" id="A0A2P2ILU5"/>
<sequence length="39" mass="4326">MISAGCTGASMGKTLSRTCRARLEFQPEYPRNTTSAFRE</sequence>
<dbReference type="EMBL" id="GGEC01001716">
    <property type="protein sequence ID" value="MBW82199.1"/>
    <property type="molecule type" value="Transcribed_RNA"/>
</dbReference>
<organism evidence="1">
    <name type="scientific">Rhizophora mucronata</name>
    <name type="common">Asiatic mangrove</name>
    <dbReference type="NCBI Taxonomy" id="61149"/>
    <lineage>
        <taxon>Eukaryota</taxon>
        <taxon>Viridiplantae</taxon>
        <taxon>Streptophyta</taxon>
        <taxon>Embryophyta</taxon>
        <taxon>Tracheophyta</taxon>
        <taxon>Spermatophyta</taxon>
        <taxon>Magnoliopsida</taxon>
        <taxon>eudicotyledons</taxon>
        <taxon>Gunneridae</taxon>
        <taxon>Pentapetalae</taxon>
        <taxon>rosids</taxon>
        <taxon>fabids</taxon>
        <taxon>Malpighiales</taxon>
        <taxon>Rhizophoraceae</taxon>
        <taxon>Rhizophora</taxon>
    </lineage>
</organism>
<reference evidence="1" key="1">
    <citation type="submission" date="2018-02" db="EMBL/GenBank/DDBJ databases">
        <title>Rhizophora mucronata_Transcriptome.</title>
        <authorList>
            <person name="Meera S.P."/>
            <person name="Sreeshan A."/>
            <person name="Augustine A."/>
        </authorList>
    </citation>
    <scope>NUCLEOTIDE SEQUENCE</scope>
    <source>
        <tissue evidence="1">Leaf</tissue>
    </source>
</reference>
<accession>A0A2P2ILU5</accession>